<proteinExistence type="predicted"/>
<dbReference type="Proteomes" id="UP000001192">
    <property type="component" value="Plasmid pBPHY01"/>
</dbReference>
<evidence type="ECO:0000313" key="1">
    <source>
        <dbReference type="EMBL" id="ACC75185.1"/>
    </source>
</evidence>
<evidence type="ECO:0000313" key="2">
    <source>
        <dbReference type="Proteomes" id="UP000001192"/>
    </source>
</evidence>
<dbReference type="HOGENOM" id="CLU_1233125_0_0_4"/>
<dbReference type="OrthoDB" id="8994871at2"/>
<dbReference type="RefSeq" id="WP_012405344.1">
    <property type="nucleotide sequence ID" value="NC_010625.1"/>
</dbReference>
<accession>B2JW58</accession>
<sequence>MTYQVIAANELVPETFRNHDRHGFNVYLQTAFAARQGQLLAGPDGRPLGFIRRLRQEIAAPSVFSVDSAATAEIAHLYEHAGLFAWQETSENVATWDASRILQSVVQASMSLQLCEDGDYDRLAIFDPFLRAGAQEDDPTQPVTTLGERAGKGAFPVSREFSWHGGIHLDAPGSGDNVEPVRAIADGQVVFARNSDEIPQHSDDPTVIAPTRCCTTRAGPAMAW</sequence>
<dbReference type="EMBL" id="CP001045">
    <property type="protein sequence ID" value="ACC75185.1"/>
    <property type="molecule type" value="Genomic_DNA"/>
</dbReference>
<dbReference type="AlphaFoldDB" id="B2JW58"/>
<name>B2JW58_PARP8</name>
<protein>
    <submittedName>
        <fullName evidence="1">Uncharacterized protein</fullName>
    </submittedName>
</protein>
<geneLocation type="plasmid" evidence="1 2">
    <name>pBPHY01</name>
</geneLocation>
<dbReference type="KEGG" id="bph:Bphy_6128"/>
<reference evidence="2" key="1">
    <citation type="journal article" date="2014" name="Stand. Genomic Sci.">
        <title>Complete genome sequence of Burkholderia phymatum STM815(T), a broad host range and efficient nitrogen-fixing symbiont of Mimosa species.</title>
        <authorList>
            <person name="Moulin L."/>
            <person name="Klonowska A."/>
            <person name="Caroline B."/>
            <person name="Booth K."/>
            <person name="Vriezen J.A."/>
            <person name="Melkonian R."/>
            <person name="James E.K."/>
            <person name="Young J.P."/>
            <person name="Bena G."/>
            <person name="Hauser L."/>
            <person name="Land M."/>
            <person name="Kyrpides N."/>
            <person name="Bruce D."/>
            <person name="Chain P."/>
            <person name="Copeland A."/>
            <person name="Pitluck S."/>
            <person name="Woyke T."/>
            <person name="Lizotte-Waniewski M."/>
            <person name="Bristow J."/>
            <person name="Riley M."/>
        </authorList>
    </citation>
    <scope>NUCLEOTIDE SEQUENCE [LARGE SCALE GENOMIC DNA]</scope>
    <source>
        <strain evidence="2">DSM 17167 / CIP 108236 / LMG 21445 / STM815</strain>
        <plasmid evidence="2">Plasmid pBPHY01</plasmid>
    </source>
</reference>
<keyword evidence="2" id="KW-1185">Reference proteome</keyword>
<keyword evidence="1" id="KW-0614">Plasmid</keyword>
<organism evidence="1 2">
    <name type="scientific">Paraburkholderia phymatum (strain DSM 17167 / CIP 108236 / LMG 21445 / STM815)</name>
    <name type="common">Burkholderia phymatum</name>
    <dbReference type="NCBI Taxonomy" id="391038"/>
    <lineage>
        <taxon>Bacteria</taxon>
        <taxon>Pseudomonadati</taxon>
        <taxon>Pseudomonadota</taxon>
        <taxon>Betaproteobacteria</taxon>
        <taxon>Burkholderiales</taxon>
        <taxon>Burkholderiaceae</taxon>
        <taxon>Paraburkholderia</taxon>
    </lineage>
</organism>
<gene>
    <name evidence="1" type="ordered locus">Bphy_6128</name>
</gene>